<dbReference type="PANTHER" id="PTHR11453">
    <property type="entry name" value="ANION EXCHANGE PROTEIN"/>
    <property type="match status" value="1"/>
</dbReference>
<evidence type="ECO:0000256" key="9">
    <source>
        <dbReference type="RuleBase" id="RU362035"/>
    </source>
</evidence>
<dbReference type="GO" id="GO:0008510">
    <property type="term" value="F:sodium:bicarbonate symporter activity"/>
    <property type="evidence" value="ECO:0007669"/>
    <property type="project" value="TreeGrafter"/>
</dbReference>
<feature type="compositionally biased region" description="Basic and acidic residues" evidence="10">
    <location>
        <begin position="31"/>
        <end position="40"/>
    </location>
</feature>
<feature type="transmembrane region" description="Helical" evidence="9">
    <location>
        <begin position="901"/>
        <end position="923"/>
    </location>
</feature>
<feature type="region of interest" description="Disordered" evidence="10">
    <location>
        <begin position="401"/>
        <end position="444"/>
    </location>
</feature>
<dbReference type="EMBL" id="CAJFCJ010000018">
    <property type="protein sequence ID" value="CAD5122592.1"/>
    <property type="molecule type" value="Genomic_DNA"/>
</dbReference>
<organism evidence="13 14">
    <name type="scientific">Dimorphilus gyrociliatus</name>
    <dbReference type="NCBI Taxonomy" id="2664684"/>
    <lineage>
        <taxon>Eukaryota</taxon>
        <taxon>Metazoa</taxon>
        <taxon>Spiralia</taxon>
        <taxon>Lophotrochozoa</taxon>
        <taxon>Annelida</taxon>
        <taxon>Polychaeta</taxon>
        <taxon>Polychaeta incertae sedis</taxon>
        <taxon>Dinophilidae</taxon>
        <taxon>Dimorphilus</taxon>
    </lineage>
</organism>
<dbReference type="Proteomes" id="UP000549394">
    <property type="component" value="Unassembled WGS sequence"/>
</dbReference>
<feature type="region of interest" description="Disordered" evidence="10">
    <location>
        <begin position="237"/>
        <end position="286"/>
    </location>
</feature>
<feature type="transmembrane region" description="Helical" evidence="9">
    <location>
        <begin position="685"/>
        <end position="703"/>
    </location>
</feature>
<comment type="subcellular location">
    <subcellularLocation>
        <location evidence="1">Basolateral cell membrane</location>
        <topology evidence="1">Multi-pass membrane protein</topology>
    </subcellularLocation>
    <subcellularLocation>
        <location evidence="9">Membrane</location>
        <topology evidence="9">Multi-pass membrane protein</topology>
    </subcellularLocation>
</comment>
<reference evidence="13 14" key="1">
    <citation type="submission" date="2020-08" db="EMBL/GenBank/DDBJ databases">
        <authorList>
            <person name="Hejnol A."/>
        </authorList>
    </citation>
    <scope>NUCLEOTIDE SEQUENCE [LARGE SCALE GENOMIC DNA]</scope>
</reference>
<dbReference type="GO" id="GO:0016323">
    <property type="term" value="C:basolateral plasma membrane"/>
    <property type="evidence" value="ECO:0007669"/>
    <property type="project" value="UniProtKB-SubCell"/>
</dbReference>
<dbReference type="PANTHER" id="PTHR11453:SF36">
    <property type="entry name" value="ANION EXCHANGE PROTEIN"/>
    <property type="match status" value="1"/>
</dbReference>
<keyword evidence="6 9" id="KW-1133">Transmembrane helix</keyword>
<dbReference type="SUPFAM" id="SSF55804">
    <property type="entry name" value="Phoshotransferase/anion transport protein"/>
    <property type="match status" value="1"/>
</dbReference>
<dbReference type="AlphaFoldDB" id="A0A7I8W3Z7"/>
<name>A0A7I8W3Z7_9ANNE</name>
<evidence type="ECO:0000256" key="10">
    <source>
        <dbReference type="SAM" id="MobiDB-lite"/>
    </source>
</evidence>
<feature type="transmembrane region" description="Helical" evidence="9">
    <location>
        <begin position="477"/>
        <end position="499"/>
    </location>
</feature>
<feature type="transmembrane region" description="Helical" evidence="9">
    <location>
        <begin position="723"/>
        <end position="741"/>
    </location>
</feature>
<dbReference type="Pfam" id="PF00955">
    <property type="entry name" value="HCO3_cotransp"/>
    <property type="match status" value="1"/>
</dbReference>
<feature type="transmembrane region" description="Helical" evidence="9">
    <location>
        <begin position="771"/>
        <end position="790"/>
    </location>
</feature>
<keyword evidence="14" id="KW-1185">Reference proteome</keyword>
<evidence type="ECO:0000313" key="13">
    <source>
        <dbReference type="EMBL" id="CAD5122592.1"/>
    </source>
</evidence>
<feature type="transmembrane region" description="Helical" evidence="9">
    <location>
        <begin position="871"/>
        <end position="894"/>
    </location>
</feature>
<evidence type="ECO:0000256" key="7">
    <source>
        <dbReference type="ARBA" id="ARBA00023065"/>
    </source>
</evidence>
<gene>
    <name evidence="13" type="ORF">DGYR_LOCUS10391</name>
</gene>
<feature type="compositionally biased region" description="Basic and acidic residues" evidence="10">
    <location>
        <begin position="237"/>
        <end position="253"/>
    </location>
</feature>
<feature type="transmembrane region" description="Helical" evidence="9">
    <location>
        <begin position="811"/>
        <end position="835"/>
    </location>
</feature>
<proteinExistence type="inferred from homology"/>
<evidence type="ECO:0000256" key="8">
    <source>
        <dbReference type="ARBA" id="ARBA00023136"/>
    </source>
</evidence>
<feature type="region of interest" description="Disordered" evidence="10">
    <location>
        <begin position="1064"/>
        <end position="1107"/>
    </location>
</feature>
<feature type="transmembrane region" description="Helical" evidence="9">
    <location>
        <begin position="506"/>
        <end position="524"/>
    </location>
</feature>
<dbReference type="OrthoDB" id="1735926at2759"/>
<feature type="compositionally biased region" description="Polar residues" evidence="10">
    <location>
        <begin position="413"/>
        <end position="430"/>
    </location>
</feature>
<evidence type="ECO:0000256" key="4">
    <source>
        <dbReference type="ARBA" id="ARBA00022475"/>
    </source>
</evidence>
<feature type="transmembrane region" description="Helical" evidence="9">
    <location>
        <begin position="530"/>
        <end position="550"/>
    </location>
</feature>
<keyword evidence="5 9" id="KW-0812">Transmembrane</keyword>
<dbReference type="InterPro" id="IPR003020">
    <property type="entry name" value="HCO3_transpt_euk"/>
</dbReference>
<keyword evidence="8 9" id="KW-0472">Membrane</keyword>
<keyword evidence="3 9" id="KW-0813">Transport</keyword>
<feature type="region of interest" description="Disordered" evidence="10">
    <location>
        <begin position="1038"/>
        <end position="1057"/>
    </location>
</feature>
<dbReference type="Gene3D" id="1.10.287.570">
    <property type="entry name" value="Helical hairpin bin"/>
    <property type="match status" value="1"/>
</dbReference>
<evidence type="ECO:0000259" key="12">
    <source>
        <dbReference type="Pfam" id="PF07565"/>
    </source>
</evidence>
<feature type="domain" description="Band 3 cytoplasmic" evidence="12">
    <location>
        <begin position="110"/>
        <end position="403"/>
    </location>
</feature>
<evidence type="ECO:0000256" key="3">
    <source>
        <dbReference type="ARBA" id="ARBA00022448"/>
    </source>
</evidence>
<keyword evidence="4" id="KW-1003">Cell membrane</keyword>
<dbReference type="GO" id="GO:0051453">
    <property type="term" value="P:regulation of intracellular pH"/>
    <property type="evidence" value="ECO:0007669"/>
    <property type="project" value="TreeGrafter"/>
</dbReference>
<feature type="domain" description="Bicarbonate transporter-like transmembrane" evidence="11">
    <location>
        <begin position="448"/>
        <end position="1001"/>
    </location>
</feature>
<evidence type="ECO:0000256" key="6">
    <source>
        <dbReference type="ARBA" id="ARBA00022989"/>
    </source>
</evidence>
<comment type="caution">
    <text evidence="13">The sequence shown here is derived from an EMBL/GenBank/DDBJ whole genome shotgun (WGS) entry which is preliminary data.</text>
</comment>
<dbReference type="GO" id="GO:0008509">
    <property type="term" value="F:monoatomic anion transmembrane transporter activity"/>
    <property type="evidence" value="ECO:0007669"/>
    <property type="project" value="InterPro"/>
</dbReference>
<feature type="compositionally biased region" description="Basic residues" evidence="10">
    <location>
        <begin position="54"/>
        <end position="66"/>
    </location>
</feature>
<dbReference type="InterPro" id="IPR011531">
    <property type="entry name" value="HCO3_transpt-like_TM_dom"/>
</dbReference>
<feature type="transmembrane region" description="Helical" evidence="9">
    <location>
        <begin position="965"/>
        <end position="984"/>
    </location>
</feature>
<evidence type="ECO:0000256" key="5">
    <source>
        <dbReference type="ARBA" id="ARBA00022692"/>
    </source>
</evidence>
<dbReference type="InterPro" id="IPR003024">
    <property type="entry name" value="Na/HCO3_transpt"/>
</dbReference>
<feature type="region of interest" description="Disordered" evidence="10">
    <location>
        <begin position="1"/>
        <end position="92"/>
    </location>
</feature>
<feature type="transmembrane region" description="Helical" evidence="9">
    <location>
        <begin position="562"/>
        <end position="584"/>
    </location>
</feature>
<evidence type="ECO:0000259" key="11">
    <source>
        <dbReference type="Pfam" id="PF00955"/>
    </source>
</evidence>
<dbReference type="InterPro" id="IPR013769">
    <property type="entry name" value="Band3_cytoplasmic_dom"/>
</dbReference>
<dbReference type="NCBIfam" id="TIGR00834">
    <property type="entry name" value="ae"/>
    <property type="match status" value="1"/>
</dbReference>
<comment type="similarity">
    <text evidence="2 9">Belongs to the anion exchanger (TC 2.A.31) family.</text>
</comment>
<dbReference type="FunFam" id="1.10.287.570:FF:000001">
    <property type="entry name" value="Anion exchange protein"/>
    <property type="match status" value="1"/>
</dbReference>
<evidence type="ECO:0000256" key="1">
    <source>
        <dbReference type="ARBA" id="ARBA00004554"/>
    </source>
</evidence>
<dbReference type="Pfam" id="PF07565">
    <property type="entry name" value="Band_3_cyto"/>
    <property type="match status" value="1"/>
</dbReference>
<evidence type="ECO:0000256" key="2">
    <source>
        <dbReference type="ARBA" id="ARBA00010993"/>
    </source>
</evidence>
<accession>A0A7I8W3Z7</accession>
<sequence>MDDTKGGANSPDVPVKDHGSFSHAPIEDQDIAAHHTDRWQHQAMYTSLHFPRNRDKRRHKHHRHKGPSSSKKREETDKNQSNANKPPTPPAQKVQFIIGENYEDEDHRPHDIFCEMDELRGVEGEREWKETARWIKFEEDVEEGAEKWSKPHVATLSLHSLFELRKQITSGTILLDISGENLKDVIQLVLESMVNNDLDPSQKQAVFDVLMSRHKHQHETNSGIPIIRSLADIGKKHSEKKLDDKDGEKHLGDEPQNGGHTDSSCHLATGREGDLPHATSTSSHKANAHFMKKIPPGSEASNILVGEVEFLKSTIIAFVRLSKAVLLGDLTEVPLPTRFLFILLGPEGNQSDYHEIGRSIATLMSDEIFHDVAYKARCREDLLAGIDEFLDQVTVLPPGEWDPKIRIEPPKSIPSQQGRKGQLPNGATSQGDDEDESHTDPSLMRTGRLFGGLIADVRRKTPLFVSDFKDCLHIQCIASFLFMYFACLAPIITFGGLLGQATHSNIAVMESILAAAVCGITYHLCSGQPLTVIGSTGPVLIFETVAFTLCQQWGLHYLSFRFWIGLWSCLFLLIIVMFDLSALVRYITRFTEESFAALIAAIFVYEAFHKAINIHSEYPVNYDSINRLCECNLAENISRKNNSQKLISNFESGYLKNNSLATYDELCKTLNGTLVGPGCKSTDNIFFFSIILFVGTFVIAITLKNVRNTRFFPTKIRSILSDFSVMIAIVSFCCLDIYMSLDTPKLVVPPTFKPTRNDRNWFIHPFSGNPWWTSLAAIGPALLATILIFMDQQITGVIVNRKENKLVKGGGYHLDLFVIAIQIGLCSIMGLPWFVAATVLSINHVRSLSKESKCSAPGERPKYIGVREQRVTGIIVFLLIGLSVLMTPILLYVPMPVLYGVFLYMGVSSLKGVQLVQRIMIIFMPPKYQPDYMFLRKVPLWRVHFFTLIQIICFVLLWVIKKTRFLAITFPLMVMAMCFIRKLLDYVFTRHELIWLDDIMPESHKREKEDQKREQIEMSCAPEASSYAEKATFDTNPIEENTESWKPVSEDPADRATVVGTFRKRVSLKEKRPQTKPSGDDPEAQKLIDTPSIIVNAPDSGNDPVPV</sequence>
<evidence type="ECO:0000313" key="14">
    <source>
        <dbReference type="Proteomes" id="UP000549394"/>
    </source>
</evidence>
<protein>
    <recommendedName>
        <fullName evidence="9">Anion exchange protein</fullName>
    </recommendedName>
</protein>
<dbReference type="GO" id="GO:0005452">
    <property type="term" value="F:solute:inorganic anion antiporter activity"/>
    <property type="evidence" value="ECO:0007669"/>
    <property type="project" value="InterPro"/>
</dbReference>
<keyword evidence="7 9" id="KW-0406">Ion transport</keyword>
<dbReference type="Gene3D" id="3.40.930.10">
    <property type="entry name" value="Mannitol-specific EII, Chain A"/>
    <property type="match status" value="1"/>
</dbReference>
<feature type="transmembrane region" description="Helical" evidence="9">
    <location>
        <begin position="943"/>
        <end position="960"/>
    </location>
</feature>
<dbReference type="InterPro" id="IPR016152">
    <property type="entry name" value="PTrfase/Anion_transptr"/>
</dbReference>
<dbReference type="PRINTS" id="PR01232">
    <property type="entry name" value="NAHCO3TRSPRT"/>
</dbReference>
<dbReference type="PRINTS" id="PR01231">
    <property type="entry name" value="HCO3TRNSPORT"/>
</dbReference>